<feature type="domain" description="Flavodoxin-like" evidence="2">
    <location>
        <begin position="249"/>
        <end position="387"/>
    </location>
</feature>
<dbReference type="Pfam" id="PF19583">
    <property type="entry name" value="ODP"/>
    <property type="match status" value="1"/>
</dbReference>
<dbReference type="SUPFAM" id="SSF52218">
    <property type="entry name" value="Flavoproteins"/>
    <property type="match status" value="1"/>
</dbReference>
<sequence>MKPVKLKEQVYWIGVTDPELEIFDIIMETKKGTTYNSYLIDDEKVAIIDSVKENFFTQYLQNIKSVIGNKSVDYIIVNHTELDHSGALKNLISEYPNAEIVGSIAAINYLKEILNCEFKYKIANVDINLGENTLKFISVPNLHWPDTMFTCVPNKKILFTCDVFGCHYCPKDNIINDLPIEYYEYMKYYFDTIMGPFKKFVNMALKKIEGLNFDIIAPSHGPIHIKDIDKSISLYKEWSKEEVIQEKNVQIFYISAYGNTELIAKYLNEQINKKGIKCEINEITSSNLDNLSEKINKASGILIGSPTINGDAVKPAWDLTSLICVPINRGKVASAFGSFGWSGEGVPMLIERLNELKFRVIQSGFRFKFVPHNKEFKQADEFIEEYLKLL</sequence>
<dbReference type="EMBL" id="JAUSWN010000006">
    <property type="protein sequence ID" value="MDQ0479178.1"/>
    <property type="molecule type" value="Genomic_DNA"/>
</dbReference>
<dbReference type="SMART" id="SM00849">
    <property type="entry name" value="Lactamase_B"/>
    <property type="match status" value="1"/>
</dbReference>
<protein>
    <submittedName>
        <fullName evidence="3">Flavorubredoxin</fullName>
    </submittedName>
</protein>
<dbReference type="PANTHER" id="PTHR43717:SF1">
    <property type="entry name" value="ANAEROBIC NITRIC OXIDE REDUCTASE FLAVORUBREDOXIN"/>
    <property type="match status" value="1"/>
</dbReference>
<gene>
    <name evidence="3" type="ORF">QOZ93_000918</name>
</gene>
<dbReference type="SUPFAM" id="SSF56281">
    <property type="entry name" value="Metallo-hydrolase/oxidoreductase"/>
    <property type="match status" value="1"/>
</dbReference>
<dbReference type="InterPro" id="IPR008254">
    <property type="entry name" value="Flavodoxin/NO_synth"/>
</dbReference>
<dbReference type="InterPro" id="IPR001279">
    <property type="entry name" value="Metallo-B-lactamas"/>
</dbReference>
<dbReference type="CDD" id="cd07709">
    <property type="entry name" value="flavodiiron_proteins_MBL-fold"/>
    <property type="match status" value="1"/>
</dbReference>
<dbReference type="PANTHER" id="PTHR43717">
    <property type="entry name" value="ANAEROBIC NITRIC OXIDE REDUCTASE FLAVORUBREDOXIN"/>
    <property type="match status" value="1"/>
</dbReference>
<dbReference type="PROSITE" id="PS50902">
    <property type="entry name" value="FLAVODOXIN_LIKE"/>
    <property type="match status" value="1"/>
</dbReference>
<dbReference type="Pfam" id="PF00258">
    <property type="entry name" value="Flavodoxin_1"/>
    <property type="match status" value="1"/>
</dbReference>
<evidence type="ECO:0000259" key="2">
    <source>
        <dbReference type="PROSITE" id="PS50902"/>
    </source>
</evidence>
<dbReference type="PIRSF" id="PIRSF005243">
    <property type="entry name" value="ROO"/>
    <property type="match status" value="1"/>
</dbReference>
<accession>A0ABU0JQ04</accession>
<name>A0ABU0JQ04_HATLI</name>
<evidence type="ECO:0000256" key="1">
    <source>
        <dbReference type="ARBA" id="ARBA00007121"/>
    </source>
</evidence>
<dbReference type="InterPro" id="IPR016440">
    <property type="entry name" value="Rubredoxin-O_OxRdtase"/>
</dbReference>
<proteinExistence type="inferred from homology"/>
<comment type="similarity">
    <text evidence="1">In the N-terminal section; belongs to the zinc metallo-hydrolase group 3 family.</text>
</comment>
<dbReference type="InterPro" id="IPR001226">
    <property type="entry name" value="Flavodoxin_CS"/>
</dbReference>
<reference evidence="3 4" key="1">
    <citation type="submission" date="2023-07" db="EMBL/GenBank/DDBJ databases">
        <title>Genomic Encyclopedia of Type Strains, Phase IV (KMG-IV): sequencing the most valuable type-strain genomes for metagenomic binning, comparative biology and taxonomic classification.</title>
        <authorList>
            <person name="Goeker M."/>
        </authorList>
    </citation>
    <scope>NUCLEOTIDE SEQUENCE [LARGE SCALE GENOMIC DNA]</scope>
    <source>
        <strain evidence="3 4">DSM 1400</strain>
    </source>
</reference>
<dbReference type="PROSITE" id="PS00201">
    <property type="entry name" value="FLAVODOXIN"/>
    <property type="match status" value="1"/>
</dbReference>
<evidence type="ECO:0000313" key="3">
    <source>
        <dbReference type="EMBL" id="MDQ0479178.1"/>
    </source>
</evidence>
<dbReference type="Gene3D" id="3.40.50.360">
    <property type="match status" value="1"/>
</dbReference>
<dbReference type="Proteomes" id="UP001224418">
    <property type="component" value="Unassembled WGS sequence"/>
</dbReference>
<dbReference type="InterPro" id="IPR029039">
    <property type="entry name" value="Flavoprotein-like_sf"/>
</dbReference>
<evidence type="ECO:0000313" key="4">
    <source>
        <dbReference type="Proteomes" id="UP001224418"/>
    </source>
</evidence>
<dbReference type="RefSeq" id="WP_307355280.1">
    <property type="nucleotide sequence ID" value="NZ_BAAACJ010000012.1"/>
</dbReference>
<dbReference type="InterPro" id="IPR045761">
    <property type="entry name" value="ODP_dom"/>
</dbReference>
<dbReference type="Gene3D" id="3.60.15.10">
    <property type="entry name" value="Ribonuclease Z/Hydroxyacylglutathione hydrolase-like"/>
    <property type="match status" value="1"/>
</dbReference>
<keyword evidence="4" id="KW-1185">Reference proteome</keyword>
<dbReference type="InterPro" id="IPR036866">
    <property type="entry name" value="RibonucZ/Hydroxyglut_hydro"/>
</dbReference>
<comment type="caution">
    <text evidence="3">The sequence shown here is derived from an EMBL/GenBank/DDBJ whole genome shotgun (WGS) entry which is preliminary data.</text>
</comment>
<organism evidence="3 4">
    <name type="scientific">Hathewaya limosa</name>
    <name type="common">Clostridium limosum</name>
    <dbReference type="NCBI Taxonomy" id="1536"/>
    <lineage>
        <taxon>Bacteria</taxon>
        <taxon>Bacillati</taxon>
        <taxon>Bacillota</taxon>
        <taxon>Clostridia</taxon>
        <taxon>Eubacteriales</taxon>
        <taxon>Clostridiaceae</taxon>
        <taxon>Hathewaya</taxon>
    </lineage>
</organism>